<dbReference type="InterPro" id="IPR055348">
    <property type="entry name" value="DctQ"/>
</dbReference>
<comment type="caution">
    <text evidence="9">The sequence shown here is derived from an EMBL/GenBank/DDBJ whole genome shotgun (WGS) entry which is preliminary data.</text>
</comment>
<comment type="subunit">
    <text evidence="7">The complex comprises the extracytoplasmic solute receptor protein and the two transmembrane proteins.</text>
</comment>
<feature type="transmembrane region" description="Helical" evidence="7">
    <location>
        <begin position="88"/>
        <end position="109"/>
    </location>
</feature>
<keyword evidence="6 7" id="KW-0472">Membrane</keyword>
<evidence type="ECO:0000256" key="1">
    <source>
        <dbReference type="ARBA" id="ARBA00004651"/>
    </source>
</evidence>
<feature type="domain" description="Tripartite ATP-independent periplasmic transporters DctQ component" evidence="8">
    <location>
        <begin position="20"/>
        <end position="156"/>
    </location>
</feature>
<accession>A0ABW2B4A2</accession>
<evidence type="ECO:0000256" key="2">
    <source>
        <dbReference type="ARBA" id="ARBA00022448"/>
    </source>
</evidence>
<feature type="transmembrane region" description="Helical" evidence="7">
    <location>
        <begin position="129"/>
        <end position="152"/>
    </location>
</feature>
<evidence type="ECO:0000256" key="4">
    <source>
        <dbReference type="ARBA" id="ARBA00022692"/>
    </source>
</evidence>
<reference evidence="10" key="1">
    <citation type="journal article" date="2019" name="Int. J. Syst. Evol. Microbiol.">
        <title>The Global Catalogue of Microorganisms (GCM) 10K type strain sequencing project: providing services to taxonomists for standard genome sequencing and annotation.</title>
        <authorList>
            <consortium name="The Broad Institute Genomics Platform"/>
            <consortium name="The Broad Institute Genome Sequencing Center for Infectious Disease"/>
            <person name="Wu L."/>
            <person name="Ma J."/>
        </authorList>
    </citation>
    <scope>NUCLEOTIDE SEQUENCE [LARGE SCALE GENOMIC DNA]</scope>
    <source>
        <strain evidence="10">CCUG 66188</strain>
    </source>
</reference>
<keyword evidence="7" id="KW-0997">Cell inner membrane</keyword>
<keyword evidence="10" id="KW-1185">Reference proteome</keyword>
<comment type="subcellular location">
    <subcellularLocation>
        <location evidence="7">Cell inner membrane</location>
        <topology evidence="7">Multi-pass membrane protein</topology>
    </subcellularLocation>
    <subcellularLocation>
        <location evidence="1">Cell membrane</location>
        <topology evidence="1">Multi-pass membrane protein</topology>
    </subcellularLocation>
</comment>
<keyword evidence="2 7" id="KW-0813">Transport</keyword>
<evidence type="ECO:0000256" key="6">
    <source>
        <dbReference type="ARBA" id="ARBA00023136"/>
    </source>
</evidence>
<evidence type="ECO:0000259" key="8">
    <source>
        <dbReference type="Pfam" id="PF04290"/>
    </source>
</evidence>
<dbReference type="Proteomes" id="UP001596353">
    <property type="component" value="Unassembled WGS sequence"/>
</dbReference>
<comment type="similarity">
    <text evidence="7">Belongs to the TRAP transporter small permease family.</text>
</comment>
<sequence length="165" mass="18144">MADFIARGLAFAGGGILILITLITCMSIIGRAFVPLDIGIGPIRGIYDITEIGMATAIFAFLPWAQMRETHARVDLFQTFMPRSFDRALDLLFNIGMAFVAAIGTWRLYLGMMDKLSYGETTLIAQIPVWQGFAASLVGAIGFVIVALFCVWRSARRLAGMEQQE</sequence>
<dbReference type="EMBL" id="JBHSWG010000001">
    <property type="protein sequence ID" value="MFC6760398.1"/>
    <property type="molecule type" value="Genomic_DNA"/>
</dbReference>
<keyword evidence="4 7" id="KW-0812">Transmembrane</keyword>
<evidence type="ECO:0000313" key="9">
    <source>
        <dbReference type="EMBL" id="MFC6760398.1"/>
    </source>
</evidence>
<feature type="transmembrane region" description="Helical" evidence="7">
    <location>
        <begin position="46"/>
        <end position="67"/>
    </location>
</feature>
<protein>
    <recommendedName>
        <fullName evidence="7">TRAP transporter small permease protein</fullName>
    </recommendedName>
</protein>
<evidence type="ECO:0000313" key="10">
    <source>
        <dbReference type="Proteomes" id="UP001596353"/>
    </source>
</evidence>
<dbReference type="Pfam" id="PF04290">
    <property type="entry name" value="DctQ"/>
    <property type="match status" value="1"/>
</dbReference>
<organism evidence="9 10">
    <name type="scientific">Sulfitobacter porphyrae</name>
    <dbReference type="NCBI Taxonomy" id="1246864"/>
    <lineage>
        <taxon>Bacteria</taxon>
        <taxon>Pseudomonadati</taxon>
        <taxon>Pseudomonadota</taxon>
        <taxon>Alphaproteobacteria</taxon>
        <taxon>Rhodobacterales</taxon>
        <taxon>Roseobacteraceae</taxon>
        <taxon>Sulfitobacter</taxon>
    </lineage>
</organism>
<gene>
    <name evidence="9" type="ORF">ACFQFQ_14340</name>
</gene>
<evidence type="ECO:0000256" key="5">
    <source>
        <dbReference type="ARBA" id="ARBA00022989"/>
    </source>
</evidence>
<keyword evidence="3" id="KW-1003">Cell membrane</keyword>
<keyword evidence="5 7" id="KW-1133">Transmembrane helix</keyword>
<feature type="transmembrane region" description="Helical" evidence="7">
    <location>
        <begin position="9"/>
        <end position="34"/>
    </location>
</feature>
<evidence type="ECO:0000256" key="7">
    <source>
        <dbReference type="RuleBase" id="RU369079"/>
    </source>
</evidence>
<name>A0ABW2B4A2_9RHOB</name>
<evidence type="ECO:0000256" key="3">
    <source>
        <dbReference type="ARBA" id="ARBA00022475"/>
    </source>
</evidence>
<proteinExistence type="inferred from homology"/>
<comment type="function">
    <text evidence="7">Part of the tripartite ATP-independent periplasmic (TRAP) transport system.</text>
</comment>